<keyword evidence="2" id="KW-0597">Phosphoprotein</keyword>
<dbReference type="GO" id="GO:0005886">
    <property type="term" value="C:plasma membrane"/>
    <property type="evidence" value="ECO:0007669"/>
    <property type="project" value="InterPro"/>
</dbReference>
<keyword evidence="4" id="KW-0288">FMN</keyword>
<dbReference type="PANTHER" id="PTHR36118:SF1">
    <property type="entry name" value="ION-TRANSLOCATING OXIDOREDUCTASE COMPLEX SUBUNIT G"/>
    <property type="match status" value="1"/>
</dbReference>
<dbReference type="InterPro" id="IPR007329">
    <property type="entry name" value="FMN-bd"/>
</dbReference>
<evidence type="ECO:0000256" key="4">
    <source>
        <dbReference type="ARBA" id="ARBA00022643"/>
    </source>
</evidence>
<organism evidence="7">
    <name type="scientific">bioreactor metagenome</name>
    <dbReference type="NCBI Taxonomy" id="1076179"/>
    <lineage>
        <taxon>unclassified sequences</taxon>
        <taxon>metagenomes</taxon>
        <taxon>ecological metagenomes</taxon>
    </lineage>
</organism>
<dbReference type="GO" id="GO:0009055">
    <property type="term" value="F:electron transfer activity"/>
    <property type="evidence" value="ECO:0007669"/>
    <property type="project" value="InterPro"/>
</dbReference>
<sequence>MLGLKLFAIAAVAGLALGATNALTEGPIHEQEIVAADAARREVLPGADSFTELTAAGGLSEAYAGYDANGKLVGKTGKVVTKGYGGEVEVTVGVDENGAITGVFVGGSKFAETAGLGARTKEAWFGEQFIGKLSPVSLKKDGGEIDAVTSATISSRAVTKAVDLAASQLTALSAPTEG</sequence>
<dbReference type="Gene3D" id="3.90.1010.20">
    <property type="match status" value="1"/>
</dbReference>
<comment type="caution">
    <text evidence="7">The sequence shown here is derived from an EMBL/GenBank/DDBJ whole genome shotgun (WGS) entry which is preliminary data.</text>
</comment>
<proteinExistence type="predicted"/>
<dbReference type="GO" id="GO:0022900">
    <property type="term" value="P:electron transport chain"/>
    <property type="evidence" value="ECO:0007669"/>
    <property type="project" value="InterPro"/>
</dbReference>
<protein>
    <submittedName>
        <fullName evidence="7">Electron transport complex subunit RsxG</fullName>
    </submittedName>
</protein>
<dbReference type="EMBL" id="VSSQ01028041">
    <property type="protein sequence ID" value="MPM77576.1"/>
    <property type="molecule type" value="Genomic_DNA"/>
</dbReference>
<evidence type="ECO:0000256" key="1">
    <source>
        <dbReference type="ARBA" id="ARBA00022448"/>
    </source>
</evidence>
<reference evidence="7" key="1">
    <citation type="submission" date="2019-08" db="EMBL/GenBank/DDBJ databases">
        <authorList>
            <person name="Kucharzyk K."/>
            <person name="Murdoch R.W."/>
            <person name="Higgins S."/>
            <person name="Loffler F."/>
        </authorList>
    </citation>
    <scope>NUCLEOTIDE SEQUENCE</scope>
</reference>
<feature type="domain" description="FMN-binding" evidence="6">
    <location>
        <begin position="83"/>
        <end position="169"/>
    </location>
</feature>
<dbReference type="InterPro" id="IPR010209">
    <property type="entry name" value="Ion_transpt_RnfG/RsxG"/>
</dbReference>
<keyword evidence="3" id="KW-0285">Flavoprotein</keyword>
<dbReference type="PIRSF" id="PIRSF006091">
    <property type="entry name" value="E_trnsport_RnfG"/>
    <property type="match status" value="1"/>
</dbReference>
<dbReference type="Pfam" id="PF04205">
    <property type="entry name" value="FMN_bind"/>
    <property type="match status" value="1"/>
</dbReference>
<dbReference type="GO" id="GO:0010181">
    <property type="term" value="F:FMN binding"/>
    <property type="evidence" value="ECO:0007669"/>
    <property type="project" value="InterPro"/>
</dbReference>
<dbReference type="SMART" id="SM00900">
    <property type="entry name" value="FMN_bind"/>
    <property type="match status" value="1"/>
</dbReference>
<evidence type="ECO:0000256" key="5">
    <source>
        <dbReference type="ARBA" id="ARBA00022982"/>
    </source>
</evidence>
<keyword evidence="5" id="KW-0249">Electron transport</keyword>
<evidence type="ECO:0000256" key="3">
    <source>
        <dbReference type="ARBA" id="ARBA00022630"/>
    </source>
</evidence>
<accession>A0A645CKT4</accession>
<dbReference type="PANTHER" id="PTHR36118">
    <property type="entry name" value="ION-TRANSLOCATING OXIDOREDUCTASE COMPLEX SUBUNIT G"/>
    <property type="match status" value="1"/>
</dbReference>
<gene>
    <name evidence="7" type="primary">rsxG_30</name>
    <name evidence="7" type="ORF">SDC9_124582</name>
</gene>
<evidence type="ECO:0000313" key="7">
    <source>
        <dbReference type="EMBL" id="MPM77576.1"/>
    </source>
</evidence>
<keyword evidence="1" id="KW-0813">Transport</keyword>
<name>A0A645CKT4_9ZZZZ</name>
<dbReference type="AlphaFoldDB" id="A0A645CKT4"/>
<evidence type="ECO:0000256" key="2">
    <source>
        <dbReference type="ARBA" id="ARBA00022553"/>
    </source>
</evidence>
<evidence type="ECO:0000259" key="6">
    <source>
        <dbReference type="SMART" id="SM00900"/>
    </source>
</evidence>